<dbReference type="GO" id="GO:0033619">
    <property type="term" value="P:membrane protein proteolysis"/>
    <property type="evidence" value="ECO:0007669"/>
    <property type="project" value="TreeGrafter"/>
</dbReference>
<dbReference type="GO" id="GO:0030660">
    <property type="term" value="C:Golgi-associated vesicle membrane"/>
    <property type="evidence" value="ECO:0007669"/>
    <property type="project" value="TreeGrafter"/>
</dbReference>
<organism evidence="2">
    <name type="scientific">Pseudo-nitzschia australis</name>
    <dbReference type="NCBI Taxonomy" id="44445"/>
    <lineage>
        <taxon>Eukaryota</taxon>
        <taxon>Sar</taxon>
        <taxon>Stramenopiles</taxon>
        <taxon>Ochrophyta</taxon>
        <taxon>Bacillariophyta</taxon>
        <taxon>Bacillariophyceae</taxon>
        <taxon>Bacillariophycidae</taxon>
        <taxon>Bacillariales</taxon>
        <taxon>Bacillariaceae</taxon>
        <taxon>Pseudo-nitzschia</taxon>
    </lineage>
</organism>
<feature type="transmembrane region" description="Helical" evidence="1">
    <location>
        <begin position="12"/>
        <end position="37"/>
    </location>
</feature>
<dbReference type="AlphaFoldDB" id="A0A7S4AFF6"/>
<keyword evidence="1" id="KW-1133">Transmembrane helix</keyword>
<name>A0A7S4AFF6_9STRA</name>
<keyword evidence="1" id="KW-0472">Membrane</keyword>
<evidence type="ECO:0000313" key="2">
    <source>
        <dbReference type="EMBL" id="CAE0713916.1"/>
    </source>
</evidence>
<dbReference type="PANTHER" id="PTHR12174">
    <property type="entry name" value="SIGNAL PEPTIDE PEPTIDASE"/>
    <property type="match status" value="1"/>
</dbReference>
<dbReference type="PANTHER" id="PTHR12174:SF75">
    <property type="entry name" value="SIGNAL PEPTIDE PEPTIDASE-LIKE 2"/>
    <property type="match status" value="1"/>
</dbReference>
<dbReference type="GO" id="GO:0005765">
    <property type="term" value="C:lysosomal membrane"/>
    <property type="evidence" value="ECO:0007669"/>
    <property type="project" value="TreeGrafter"/>
</dbReference>
<dbReference type="GO" id="GO:0098553">
    <property type="term" value="C:lumenal side of endoplasmic reticulum membrane"/>
    <property type="evidence" value="ECO:0007669"/>
    <property type="project" value="TreeGrafter"/>
</dbReference>
<gene>
    <name evidence="2" type="ORF">PAUS00366_LOCUS6668</name>
</gene>
<dbReference type="GO" id="GO:0042500">
    <property type="term" value="F:aspartic endopeptidase activity, intramembrane cleaving"/>
    <property type="evidence" value="ECO:0007669"/>
    <property type="project" value="InterPro"/>
</dbReference>
<proteinExistence type="predicted"/>
<dbReference type="GO" id="GO:0098554">
    <property type="term" value="C:cytoplasmic side of endoplasmic reticulum membrane"/>
    <property type="evidence" value="ECO:0007669"/>
    <property type="project" value="TreeGrafter"/>
</dbReference>
<dbReference type="Pfam" id="PF04258">
    <property type="entry name" value="Peptidase_A22B"/>
    <property type="match status" value="1"/>
</dbReference>
<sequence>MPVWYALLFGGYGYYFVPLVVSYAIGLFMANAAVYLMQMGQPALLYLVPCTLGTMTYKGWKRNELMSLWNGPKILKHADYVCYQGSSSQSDTSRGEDNVSVATGMDESVELRTDFVDGGTTEDAIPLIRSTATGANPFSREGTDSQ</sequence>
<accession>A0A7S4AFF6</accession>
<evidence type="ECO:0000256" key="1">
    <source>
        <dbReference type="SAM" id="Phobius"/>
    </source>
</evidence>
<reference evidence="2" key="1">
    <citation type="submission" date="2021-01" db="EMBL/GenBank/DDBJ databases">
        <authorList>
            <person name="Corre E."/>
            <person name="Pelletier E."/>
            <person name="Niang G."/>
            <person name="Scheremetjew M."/>
            <person name="Finn R."/>
            <person name="Kale V."/>
            <person name="Holt S."/>
            <person name="Cochrane G."/>
            <person name="Meng A."/>
            <person name="Brown T."/>
            <person name="Cohen L."/>
        </authorList>
    </citation>
    <scope>NUCLEOTIDE SEQUENCE</scope>
    <source>
        <strain evidence="2">10249 10 AB</strain>
    </source>
</reference>
<keyword evidence="1" id="KW-0812">Transmembrane</keyword>
<dbReference type="InterPro" id="IPR007369">
    <property type="entry name" value="Peptidase_A22B_SPP"/>
</dbReference>
<dbReference type="EMBL" id="HBIX01008681">
    <property type="protein sequence ID" value="CAE0713916.1"/>
    <property type="molecule type" value="Transcribed_RNA"/>
</dbReference>
<protein>
    <submittedName>
        <fullName evidence="2">Uncharacterized protein</fullName>
    </submittedName>
</protein>